<dbReference type="SUPFAM" id="SSF48613">
    <property type="entry name" value="Heme oxygenase-like"/>
    <property type="match status" value="1"/>
</dbReference>
<name>A0A2N9P8F0_9FLAO</name>
<organism evidence="1 2">
    <name type="scientific">Flavobacterium columnare</name>
    <dbReference type="NCBI Taxonomy" id="996"/>
    <lineage>
        <taxon>Bacteria</taxon>
        <taxon>Pseudomonadati</taxon>
        <taxon>Bacteroidota</taxon>
        <taxon>Flavobacteriia</taxon>
        <taxon>Flavobacteriales</taxon>
        <taxon>Flavobacteriaceae</taxon>
        <taxon>Flavobacterium</taxon>
    </lineage>
</organism>
<protein>
    <recommendedName>
        <fullName evidence="3">DUF3050 domain-containing protein</fullName>
    </recommendedName>
</protein>
<dbReference type="Proteomes" id="UP000238180">
    <property type="component" value="Unassembled WGS sequence"/>
</dbReference>
<dbReference type="Gene3D" id="1.20.910.10">
    <property type="entry name" value="Heme oxygenase-like"/>
    <property type="match status" value="1"/>
</dbReference>
<dbReference type="EMBL" id="OLKH01000064">
    <property type="protein sequence ID" value="SPE76616.1"/>
    <property type="molecule type" value="Genomic_DNA"/>
</dbReference>
<reference evidence="1 2" key="1">
    <citation type="submission" date="2018-02" db="EMBL/GenBank/DDBJ databases">
        <authorList>
            <person name="Cohen D.B."/>
            <person name="Kent A.D."/>
        </authorList>
    </citation>
    <scope>NUCLEOTIDE SEQUENCE [LARGE SCALE GENOMIC DNA]</scope>
    <source>
        <strain evidence="1">CIP109753</strain>
    </source>
</reference>
<dbReference type="Pfam" id="PF11251">
    <property type="entry name" value="DUF3050"/>
    <property type="match status" value="1"/>
</dbReference>
<evidence type="ECO:0000313" key="1">
    <source>
        <dbReference type="EMBL" id="SPE76616.1"/>
    </source>
</evidence>
<proteinExistence type="predicted"/>
<evidence type="ECO:0008006" key="3">
    <source>
        <dbReference type="Google" id="ProtNLM"/>
    </source>
</evidence>
<gene>
    <name evidence="1" type="ORF">FLACOL_00600</name>
</gene>
<dbReference type="AlphaFoldDB" id="A0A2N9P8F0"/>
<dbReference type="InterPro" id="IPR016084">
    <property type="entry name" value="Haem_Oase-like_multi-hlx"/>
</dbReference>
<sequence>MPLLLERHLLFLLKFIKTMSITSIHKNIQSQKDILLNHPLYPKIKTLESLNIFLEHHIYAVWDFMSLLKALQNQLTCTKTPWKASPNPETRYLINEIVLAEESDLALDGKRLSHYEMYLEAMQDCGASINEIKSFLKNTDETQNIFISINQSELGKAVKDFLTFTFKVIEKGQAHEIASAFTFGREDLIPSMFTAILKNFKESFPEKDFSKLIYYFERHIELDADEHGPMAMKMIEYLANDNQEKWNEMEKIAIEALEKRIALWDAIEKAIDSI</sequence>
<dbReference type="InterPro" id="IPR024423">
    <property type="entry name" value="DUF3050"/>
</dbReference>
<accession>A0A2N9P8F0</accession>
<evidence type="ECO:0000313" key="2">
    <source>
        <dbReference type="Proteomes" id="UP000238180"/>
    </source>
</evidence>